<protein>
    <submittedName>
        <fullName evidence="3">Polyisoprenoid-binding protein YceI</fullName>
    </submittedName>
</protein>
<dbReference type="PANTHER" id="PTHR34406">
    <property type="entry name" value="PROTEIN YCEI"/>
    <property type="match status" value="1"/>
</dbReference>
<sequence length="217" mass="23682">MNQPFVFSRGITRRKAATFFGTSMAALAIALSSLTAAPAQAQASRYEIDPDHLTVAFLVDHIGYAKVLGLFRSARGSYRFDETTGALSDVRIEVETASVFSNQRKRDEHLKGPDFLNSGEFPRMVFTASSAKRSGDRDFEIAGQLEVLGKTQPLTLKATWNKSAESPLGGIGSKPYVMGVSARGNFKRSAYGMNYAVANGWVGDDVELIIEFEAVRK</sequence>
<keyword evidence="1" id="KW-0732">Signal</keyword>
<accession>A0ABU1WI63</accession>
<name>A0ABU1WI63_9BURK</name>
<dbReference type="Pfam" id="PF04264">
    <property type="entry name" value="YceI"/>
    <property type="match status" value="1"/>
</dbReference>
<evidence type="ECO:0000259" key="2">
    <source>
        <dbReference type="SMART" id="SM00867"/>
    </source>
</evidence>
<evidence type="ECO:0000313" key="3">
    <source>
        <dbReference type="EMBL" id="MDR7148968.1"/>
    </source>
</evidence>
<dbReference type="Gene3D" id="2.40.128.110">
    <property type="entry name" value="Lipid/polyisoprenoid-binding, YceI-like"/>
    <property type="match status" value="1"/>
</dbReference>
<dbReference type="RefSeq" id="WP_310312041.1">
    <property type="nucleotide sequence ID" value="NZ_JAVDWU010000001.1"/>
</dbReference>
<dbReference type="SMART" id="SM00867">
    <property type="entry name" value="YceI"/>
    <property type="match status" value="1"/>
</dbReference>
<keyword evidence="4" id="KW-1185">Reference proteome</keyword>
<evidence type="ECO:0000313" key="4">
    <source>
        <dbReference type="Proteomes" id="UP001265700"/>
    </source>
</evidence>
<dbReference type="PROSITE" id="PS51318">
    <property type="entry name" value="TAT"/>
    <property type="match status" value="1"/>
</dbReference>
<proteinExistence type="predicted"/>
<gene>
    <name evidence="3" type="ORF">J2W49_000896</name>
</gene>
<feature type="signal peptide" evidence="1">
    <location>
        <begin position="1"/>
        <end position="41"/>
    </location>
</feature>
<dbReference type="InterPro" id="IPR007372">
    <property type="entry name" value="Lipid/polyisoprenoid-bd_YceI"/>
</dbReference>
<organism evidence="3 4">
    <name type="scientific">Hydrogenophaga palleronii</name>
    <dbReference type="NCBI Taxonomy" id="65655"/>
    <lineage>
        <taxon>Bacteria</taxon>
        <taxon>Pseudomonadati</taxon>
        <taxon>Pseudomonadota</taxon>
        <taxon>Betaproteobacteria</taxon>
        <taxon>Burkholderiales</taxon>
        <taxon>Comamonadaceae</taxon>
        <taxon>Hydrogenophaga</taxon>
    </lineage>
</organism>
<dbReference type="SUPFAM" id="SSF101874">
    <property type="entry name" value="YceI-like"/>
    <property type="match status" value="1"/>
</dbReference>
<dbReference type="Proteomes" id="UP001265700">
    <property type="component" value="Unassembled WGS sequence"/>
</dbReference>
<dbReference type="EMBL" id="JAVDWU010000001">
    <property type="protein sequence ID" value="MDR7148968.1"/>
    <property type="molecule type" value="Genomic_DNA"/>
</dbReference>
<evidence type="ECO:0000256" key="1">
    <source>
        <dbReference type="SAM" id="SignalP"/>
    </source>
</evidence>
<dbReference type="InterPro" id="IPR006311">
    <property type="entry name" value="TAT_signal"/>
</dbReference>
<dbReference type="PANTHER" id="PTHR34406:SF1">
    <property type="entry name" value="PROTEIN YCEI"/>
    <property type="match status" value="1"/>
</dbReference>
<dbReference type="InterPro" id="IPR036761">
    <property type="entry name" value="TTHA0802/YceI-like_sf"/>
</dbReference>
<feature type="domain" description="Lipid/polyisoprenoid-binding YceI-like" evidence="2">
    <location>
        <begin position="45"/>
        <end position="215"/>
    </location>
</feature>
<reference evidence="3 4" key="1">
    <citation type="submission" date="2023-07" db="EMBL/GenBank/DDBJ databases">
        <title>Sorghum-associated microbial communities from plants grown in Nebraska, USA.</title>
        <authorList>
            <person name="Schachtman D."/>
        </authorList>
    </citation>
    <scope>NUCLEOTIDE SEQUENCE [LARGE SCALE GENOMIC DNA]</scope>
    <source>
        <strain evidence="3 4">4249</strain>
    </source>
</reference>
<feature type="chain" id="PRO_5045450103" evidence="1">
    <location>
        <begin position="42"/>
        <end position="217"/>
    </location>
</feature>
<comment type="caution">
    <text evidence="3">The sequence shown here is derived from an EMBL/GenBank/DDBJ whole genome shotgun (WGS) entry which is preliminary data.</text>
</comment>